<keyword evidence="2" id="KW-1185">Reference proteome</keyword>
<feature type="non-terminal residue" evidence="1">
    <location>
        <position position="1"/>
    </location>
</feature>
<comment type="caution">
    <text evidence="1">The sequence shown here is derived from an EMBL/GenBank/DDBJ whole genome shotgun (WGS) entry which is preliminary data.</text>
</comment>
<accession>A0ACC3DRD6</accession>
<dbReference type="Proteomes" id="UP001186974">
    <property type="component" value="Unassembled WGS sequence"/>
</dbReference>
<protein>
    <submittedName>
        <fullName evidence="1">Uncharacterized protein</fullName>
    </submittedName>
</protein>
<evidence type="ECO:0000313" key="2">
    <source>
        <dbReference type="Proteomes" id="UP001186974"/>
    </source>
</evidence>
<dbReference type="EMBL" id="JAWDJW010001239">
    <property type="protein sequence ID" value="KAK3079293.1"/>
    <property type="molecule type" value="Genomic_DNA"/>
</dbReference>
<name>A0ACC3DRD6_9PEZI</name>
<sequence length="712" mass="78969">WRAFEETNFVPKPVPSRPKKASSPSPKSLLKYSASPTLSEDTEPSPDIQHLPLATNSIPIPTSTSMHLPHTSMIDPTMVETGFVFPVDSDGFMGSPNLTPVNGSFEPSSVTSTNTLHMEGDHVQDETTAPSSITGQSPRLQDLLLPGTDLSVPPPEYFSFRSQFPEELYQPAGFSLTQNEMNNLKMDPDVEEIVRQDMNPEHESWALRLASPTSSNSSSGSSEGGFFFSGRSDSFSALCQEIQMPQDSAEMLTLRFDRQTCGILSVMDGPTENPWRTLIWPLARDSPALYHAIASMTSFHISKSVPAMRVHGIEHVHNSLEALRAGIANMRIDGLETAIATTLTLAFSESWDQHISTGINHIKGAKTLVSQALTQHRRSPFHGEKLQRMQFLCNTWVYMDVIARLTSVDDNDDSNDFDAVFTPNGGRFDEFSCDSSAQLDPLMGCAGTLFPLIGRVANVVRKVRRCSSNSPKLISDAMELKARLEQWMPPAFFEPPEDPSTQIMHSLQTAEAYRWATLLYLHQAVPEIPSLSSPQLAKKVLIYLATVPLTSRAVIVHIFPLIAAGAEASGEEDRQWVRDRWNSMACRMGIGVIDRCADVVQEVWRRRDDYQSASLRKSVPVSTSMLRRGFTIAEDEMDSPDLFGWGDCFGGGGDNKKRRAASFAMDERPCRKRPRKSSADAVTGAVDPEFTVRGKLHWLGVMKDWNWEVLLG</sequence>
<evidence type="ECO:0000313" key="1">
    <source>
        <dbReference type="EMBL" id="KAK3079293.1"/>
    </source>
</evidence>
<reference evidence="1" key="1">
    <citation type="submission" date="2024-09" db="EMBL/GenBank/DDBJ databases">
        <title>Black Yeasts Isolated from many extreme environments.</title>
        <authorList>
            <person name="Coleine C."/>
            <person name="Stajich J.E."/>
            <person name="Selbmann L."/>
        </authorList>
    </citation>
    <scope>NUCLEOTIDE SEQUENCE</scope>
    <source>
        <strain evidence="1">CCFEE 5737</strain>
    </source>
</reference>
<gene>
    <name evidence="1" type="ORF">LTS18_005219</name>
</gene>
<organism evidence="1 2">
    <name type="scientific">Coniosporium uncinatum</name>
    <dbReference type="NCBI Taxonomy" id="93489"/>
    <lineage>
        <taxon>Eukaryota</taxon>
        <taxon>Fungi</taxon>
        <taxon>Dikarya</taxon>
        <taxon>Ascomycota</taxon>
        <taxon>Pezizomycotina</taxon>
        <taxon>Dothideomycetes</taxon>
        <taxon>Dothideomycetes incertae sedis</taxon>
        <taxon>Coniosporium</taxon>
    </lineage>
</organism>
<proteinExistence type="predicted"/>